<evidence type="ECO:0000313" key="3">
    <source>
        <dbReference type="EMBL" id="MBR0664351.1"/>
    </source>
</evidence>
<evidence type="ECO:0000313" key="4">
    <source>
        <dbReference type="Proteomes" id="UP001196870"/>
    </source>
</evidence>
<dbReference type="CDD" id="cd00093">
    <property type="entry name" value="HTH_XRE"/>
    <property type="match status" value="1"/>
</dbReference>
<protein>
    <submittedName>
        <fullName evidence="3">Helix-turn-helix transcriptional regulator</fullName>
    </submittedName>
</protein>
<dbReference type="SUPFAM" id="SSF47413">
    <property type="entry name" value="lambda repressor-like DNA-binding domains"/>
    <property type="match status" value="1"/>
</dbReference>
<gene>
    <name evidence="3" type="ORF">GXW71_08280</name>
</gene>
<sequence length="216" mass="23338">MTLRHTNVMTRRCIPQFQRSLHGNGHVHAVKESGVDELSRQVSPSVAASRRLGISAAQCRGARGLLNLGRKQLAELSGVSPATVHSIENGGCHLRLSALARVRSALEELGVVFIKPADGGEGVWLRGPKITAAVDEEFISRLMTAPGKQDQPSTDEGLRTTCPPSGQTLSRALRPDELHRHSGHRKRYKVRLDRSQAIAPSTVVPARSDGSPASQR</sequence>
<dbReference type="Proteomes" id="UP001196870">
    <property type="component" value="Unassembled WGS sequence"/>
</dbReference>
<evidence type="ECO:0000256" key="1">
    <source>
        <dbReference type="SAM" id="MobiDB-lite"/>
    </source>
</evidence>
<organism evidence="3 4">
    <name type="scientific">Plastoroseomonas hellenica</name>
    <dbReference type="NCBI Taxonomy" id="2687306"/>
    <lineage>
        <taxon>Bacteria</taxon>
        <taxon>Pseudomonadati</taxon>
        <taxon>Pseudomonadota</taxon>
        <taxon>Alphaproteobacteria</taxon>
        <taxon>Acetobacterales</taxon>
        <taxon>Acetobacteraceae</taxon>
        <taxon>Plastoroseomonas</taxon>
    </lineage>
</organism>
<dbReference type="InterPro" id="IPR010982">
    <property type="entry name" value="Lambda_DNA-bd_dom_sf"/>
</dbReference>
<name>A0ABS5EVN5_9PROT</name>
<dbReference type="EMBL" id="JAAGBB010000008">
    <property type="protein sequence ID" value="MBR0664351.1"/>
    <property type="molecule type" value="Genomic_DNA"/>
</dbReference>
<dbReference type="PROSITE" id="PS50943">
    <property type="entry name" value="HTH_CROC1"/>
    <property type="match status" value="1"/>
</dbReference>
<dbReference type="InterPro" id="IPR001387">
    <property type="entry name" value="Cro/C1-type_HTH"/>
</dbReference>
<dbReference type="Gene3D" id="1.10.260.40">
    <property type="entry name" value="lambda repressor-like DNA-binding domains"/>
    <property type="match status" value="1"/>
</dbReference>
<feature type="domain" description="HTH cro/C1-type" evidence="2">
    <location>
        <begin position="62"/>
        <end position="113"/>
    </location>
</feature>
<comment type="caution">
    <text evidence="3">The sequence shown here is derived from an EMBL/GenBank/DDBJ whole genome shotgun (WGS) entry which is preliminary data.</text>
</comment>
<proteinExistence type="predicted"/>
<evidence type="ECO:0000259" key="2">
    <source>
        <dbReference type="PROSITE" id="PS50943"/>
    </source>
</evidence>
<accession>A0ABS5EVN5</accession>
<keyword evidence="4" id="KW-1185">Reference proteome</keyword>
<reference evidence="4" key="1">
    <citation type="journal article" date="2021" name="Syst. Appl. Microbiol.">
        <title>Roseomonas hellenica sp. nov., isolated from roots of wild-growing Alkanna tinctoria.</title>
        <authorList>
            <person name="Rat A."/>
            <person name="Naranjo H.D."/>
            <person name="Lebbe L."/>
            <person name="Cnockaert M."/>
            <person name="Krigas N."/>
            <person name="Grigoriadou K."/>
            <person name="Maloupa E."/>
            <person name="Willems A."/>
        </authorList>
    </citation>
    <scope>NUCLEOTIDE SEQUENCE [LARGE SCALE GENOMIC DNA]</scope>
    <source>
        <strain evidence="4">LMG 31523</strain>
    </source>
</reference>
<feature type="region of interest" description="Disordered" evidence="1">
    <location>
        <begin position="145"/>
        <end position="216"/>
    </location>
</feature>